<dbReference type="AlphaFoldDB" id="A0A1X7HSS1"/>
<feature type="domain" description="PHB de-polymerase C-terminal" evidence="1">
    <location>
        <begin position="204"/>
        <end position="405"/>
    </location>
</feature>
<dbReference type="PANTHER" id="PTHR36837:SF4">
    <property type="entry name" value="BLR0908 PROTEIN"/>
    <property type="match status" value="1"/>
</dbReference>
<dbReference type="Gene3D" id="3.40.50.1820">
    <property type="entry name" value="alpha/beta hydrolase"/>
    <property type="match status" value="1"/>
</dbReference>
<dbReference type="SUPFAM" id="SSF53474">
    <property type="entry name" value="alpha/beta-Hydrolases"/>
    <property type="match status" value="1"/>
</dbReference>
<dbReference type="Proteomes" id="UP000192936">
    <property type="component" value="Unassembled WGS sequence"/>
</dbReference>
<name>A0A1X7HSS1_9PROT</name>
<organism evidence="2 3">
    <name type="scientific">Azospirillum oryzae</name>
    <dbReference type="NCBI Taxonomy" id="286727"/>
    <lineage>
        <taxon>Bacteria</taxon>
        <taxon>Pseudomonadati</taxon>
        <taxon>Pseudomonadota</taxon>
        <taxon>Alphaproteobacteria</taxon>
        <taxon>Rhodospirillales</taxon>
        <taxon>Azospirillaceae</taxon>
        <taxon>Azospirillum</taxon>
    </lineage>
</organism>
<evidence type="ECO:0000259" key="1">
    <source>
        <dbReference type="Pfam" id="PF06850"/>
    </source>
</evidence>
<dbReference type="NCBIfam" id="TIGR01849">
    <property type="entry name" value="PHB_depoly_PhaZ"/>
    <property type="match status" value="1"/>
</dbReference>
<dbReference type="Pfam" id="PF06850">
    <property type="entry name" value="PHB_depo_C"/>
    <property type="match status" value="1"/>
</dbReference>
<sequence>MLYHLYDMQHAAMRPMRFWAEAAQHTFQNPLMPLSYTKLGRAVAAGAELVERTTRRFGKPAFGLAETVVDGQTVPVTERFVWQSPFCKLLNFAKPEGTPRQPKVLLVAPMSGHHATLLRGTVEALMRDHDVYITDWIDARLVPMAAGRFDLDDYIDTVAELIRFLGPNTHVIAVCQPAVPVMAAVSLMAAADEPVQARSMTLMGGPIDPMANPTVPVKLAMERPLKWFERSVITTVPVYYPGAFRRVYPGFIQLSGFMSMNLDRHINEHVGLFRHLVRGDGDSAEQHRRFYDEYLSVMDLSAEFYLQTIETVFQKHALPEGKMVSRGRKVEPAAIAKTAVMTVEGELDDISAPGQTIAAQRLCSSLPDGMRKTHFQKGVGHYGIFNGRRWRESILPEIRSFIRSHDGE</sequence>
<dbReference type="PIRSF" id="PIRSF020818">
    <property type="entry name" value="PHB_depoly_PhaZ"/>
    <property type="match status" value="1"/>
</dbReference>
<evidence type="ECO:0000313" key="2">
    <source>
        <dbReference type="EMBL" id="SMF92274.1"/>
    </source>
</evidence>
<dbReference type="InterPro" id="IPR051321">
    <property type="entry name" value="PHA/PHB_synthase"/>
</dbReference>
<evidence type="ECO:0000313" key="3">
    <source>
        <dbReference type="Proteomes" id="UP000192936"/>
    </source>
</evidence>
<dbReference type="PANTHER" id="PTHR36837">
    <property type="entry name" value="POLY(3-HYDROXYALKANOATE) POLYMERASE SUBUNIT PHAC"/>
    <property type="match status" value="1"/>
</dbReference>
<gene>
    <name evidence="2" type="ORF">SAMN02982917_0542</name>
</gene>
<dbReference type="InterPro" id="IPR029058">
    <property type="entry name" value="AB_hydrolase_fold"/>
</dbReference>
<dbReference type="STRING" id="286727.SAMN02982917_0542"/>
<proteinExistence type="predicted"/>
<reference evidence="2 3" key="1">
    <citation type="submission" date="2017-04" db="EMBL/GenBank/DDBJ databases">
        <authorList>
            <person name="Afonso C.L."/>
            <person name="Miller P.J."/>
            <person name="Scott M.A."/>
            <person name="Spackman E."/>
            <person name="Goraichik I."/>
            <person name="Dimitrov K.M."/>
            <person name="Suarez D.L."/>
            <person name="Swayne D.E."/>
        </authorList>
    </citation>
    <scope>NUCLEOTIDE SEQUENCE [LARGE SCALE GENOMIC DNA]</scope>
    <source>
        <strain evidence="2 3">A2P</strain>
    </source>
</reference>
<dbReference type="InterPro" id="IPR009656">
    <property type="entry name" value="PHB_depo_C"/>
</dbReference>
<dbReference type="InterPro" id="IPR010915">
    <property type="entry name" value="PHB_depoly_PhaZ"/>
</dbReference>
<dbReference type="EMBL" id="FXAK01000010">
    <property type="protein sequence ID" value="SMF92274.1"/>
    <property type="molecule type" value="Genomic_DNA"/>
</dbReference>
<accession>A0A1X7HSS1</accession>
<protein>
    <submittedName>
        <fullName evidence="2">Poly(3-hydroxybutyrate) depolymerase</fullName>
    </submittedName>
</protein>
<dbReference type="OrthoDB" id="9774318at2"/>
<dbReference type="RefSeq" id="WP_085092301.1">
    <property type="nucleotide sequence ID" value="NZ_FXAK01000010.1"/>
</dbReference>